<dbReference type="EMBL" id="JABAYA010000121">
    <property type="protein sequence ID" value="KAF7724388.1"/>
    <property type="molecule type" value="Genomic_DNA"/>
</dbReference>
<dbReference type="GO" id="GO:0005634">
    <property type="term" value="C:nucleus"/>
    <property type="evidence" value="ECO:0007669"/>
    <property type="project" value="UniProtKB-SubCell"/>
</dbReference>
<dbReference type="GO" id="GO:0000977">
    <property type="term" value="F:RNA polymerase II transcription regulatory region sequence-specific DNA binding"/>
    <property type="evidence" value="ECO:0007669"/>
    <property type="project" value="TreeGrafter"/>
</dbReference>
<dbReference type="InterPro" id="IPR046347">
    <property type="entry name" value="bZIP_sf"/>
</dbReference>
<dbReference type="PANTHER" id="PTHR13044:SF14">
    <property type="entry name" value="CRYPTOCEPHAL, ISOFORM A"/>
    <property type="match status" value="1"/>
</dbReference>
<comment type="caution">
    <text evidence="9">The sequence shown here is derived from an EMBL/GenBank/DDBJ whole genome shotgun (WGS) entry which is preliminary data.</text>
</comment>
<evidence type="ECO:0000313" key="10">
    <source>
        <dbReference type="Proteomes" id="UP000605846"/>
    </source>
</evidence>
<feature type="compositionally biased region" description="Basic and acidic residues" evidence="7">
    <location>
        <begin position="56"/>
        <end position="75"/>
    </location>
</feature>
<dbReference type="Proteomes" id="UP000605846">
    <property type="component" value="Unassembled WGS sequence"/>
</dbReference>
<dbReference type="GO" id="GO:0001228">
    <property type="term" value="F:DNA-binding transcription activator activity, RNA polymerase II-specific"/>
    <property type="evidence" value="ECO:0007669"/>
    <property type="project" value="TreeGrafter"/>
</dbReference>
<dbReference type="InterPro" id="IPR004827">
    <property type="entry name" value="bZIP"/>
</dbReference>
<proteinExistence type="predicted"/>
<dbReference type="Gene3D" id="1.20.5.170">
    <property type="match status" value="1"/>
</dbReference>
<keyword evidence="4" id="KW-0804">Transcription</keyword>
<reference evidence="9" key="1">
    <citation type="submission" date="2020-01" db="EMBL/GenBank/DDBJ databases">
        <title>Genome Sequencing of Three Apophysomyces-Like Fungal Strains Confirms a Novel Fungal Genus in the Mucoromycota with divergent Burkholderia-like Endosymbiotic Bacteria.</title>
        <authorList>
            <person name="Stajich J.E."/>
            <person name="Macias A.M."/>
            <person name="Carter-House D."/>
            <person name="Lovett B."/>
            <person name="Kasson L.R."/>
            <person name="Berry K."/>
            <person name="Grigoriev I."/>
            <person name="Chang Y."/>
            <person name="Spatafora J."/>
            <person name="Kasson M.T."/>
        </authorList>
    </citation>
    <scope>NUCLEOTIDE SEQUENCE</scope>
    <source>
        <strain evidence="9">NRRL A-21654</strain>
    </source>
</reference>
<evidence type="ECO:0000256" key="3">
    <source>
        <dbReference type="ARBA" id="ARBA00023125"/>
    </source>
</evidence>
<accession>A0A8H7EPL1</accession>
<feature type="compositionally biased region" description="Basic and acidic residues" evidence="7">
    <location>
        <begin position="121"/>
        <end position="139"/>
    </location>
</feature>
<evidence type="ECO:0000259" key="8">
    <source>
        <dbReference type="PROSITE" id="PS50217"/>
    </source>
</evidence>
<dbReference type="PROSITE" id="PS50217">
    <property type="entry name" value="BZIP"/>
    <property type="match status" value="1"/>
</dbReference>
<evidence type="ECO:0000256" key="6">
    <source>
        <dbReference type="SAM" id="Coils"/>
    </source>
</evidence>
<keyword evidence="10" id="KW-1185">Reference proteome</keyword>
<feature type="region of interest" description="Disordered" evidence="7">
    <location>
        <begin position="56"/>
        <end position="97"/>
    </location>
</feature>
<keyword evidence="6" id="KW-0175">Coiled coil</keyword>
<dbReference type="PANTHER" id="PTHR13044">
    <property type="entry name" value="ACTIVATING TRANSCRIPTION FACTOR ATF 4/5"/>
    <property type="match status" value="1"/>
</dbReference>
<dbReference type="PROSITE" id="PS00036">
    <property type="entry name" value="BZIP_BASIC"/>
    <property type="match status" value="1"/>
</dbReference>
<feature type="coiled-coil region" evidence="6">
    <location>
        <begin position="157"/>
        <end position="191"/>
    </location>
</feature>
<organism evidence="9 10">
    <name type="scientific">Apophysomyces ossiformis</name>
    <dbReference type="NCBI Taxonomy" id="679940"/>
    <lineage>
        <taxon>Eukaryota</taxon>
        <taxon>Fungi</taxon>
        <taxon>Fungi incertae sedis</taxon>
        <taxon>Mucoromycota</taxon>
        <taxon>Mucoromycotina</taxon>
        <taxon>Mucoromycetes</taxon>
        <taxon>Mucorales</taxon>
        <taxon>Mucorineae</taxon>
        <taxon>Mucoraceae</taxon>
        <taxon>Apophysomyces</taxon>
    </lineage>
</organism>
<keyword evidence="2" id="KW-0805">Transcription regulation</keyword>
<evidence type="ECO:0000256" key="5">
    <source>
        <dbReference type="ARBA" id="ARBA00023242"/>
    </source>
</evidence>
<feature type="domain" description="BZIP" evidence="8">
    <location>
        <begin position="136"/>
        <end position="195"/>
    </location>
</feature>
<dbReference type="AlphaFoldDB" id="A0A8H7EPL1"/>
<dbReference type="OrthoDB" id="1939598at2759"/>
<evidence type="ECO:0000313" key="9">
    <source>
        <dbReference type="EMBL" id="KAF7724388.1"/>
    </source>
</evidence>
<keyword evidence="3" id="KW-0238">DNA-binding</keyword>
<evidence type="ECO:0000256" key="1">
    <source>
        <dbReference type="ARBA" id="ARBA00004123"/>
    </source>
</evidence>
<sequence>MSYISSLNLINTDSSVDSAANVESFKDELTLWANAQFTFHTDNSFANTITTEISRNESCDTTESRSKEEFLEKNSSHHSLSHHSSPEGSFSGLPRLAPALPKTETTINTCSSAFANPSKKQRAETKDSKEKLLADEDKRRRNTAASARFRMKKKLREQALEQKAKEITTKAENLEIRVKELEMEAKWLRALVVEKDPKLLKIIESSAGNATH</sequence>
<evidence type="ECO:0000256" key="2">
    <source>
        <dbReference type="ARBA" id="ARBA00023015"/>
    </source>
</evidence>
<name>A0A8H7EPL1_9FUNG</name>
<dbReference type="CDD" id="cd14705">
    <property type="entry name" value="bZIP_Zip1"/>
    <property type="match status" value="1"/>
</dbReference>
<evidence type="ECO:0000256" key="4">
    <source>
        <dbReference type="ARBA" id="ARBA00023163"/>
    </source>
</evidence>
<dbReference type="Pfam" id="PF07716">
    <property type="entry name" value="bZIP_2"/>
    <property type="match status" value="1"/>
</dbReference>
<gene>
    <name evidence="9" type="ORF">EC973_001113</name>
</gene>
<comment type="subcellular location">
    <subcellularLocation>
        <location evidence="1">Nucleus</location>
    </subcellularLocation>
</comment>
<feature type="region of interest" description="Disordered" evidence="7">
    <location>
        <begin position="115"/>
        <end position="145"/>
    </location>
</feature>
<evidence type="ECO:0000256" key="7">
    <source>
        <dbReference type="SAM" id="MobiDB-lite"/>
    </source>
</evidence>
<dbReference type="SUPFAM" id="SSF57959">
    <property type="entry name" value="Leucine zipper domain"/>
    <property type="match status" value="1"/>
</dbReference>
<keyword evidence="5" id="KW-0539">Nucleus</keyword>
<protein>
    <recommendedName>
        <fullName evidence="8">BZIP domain-containing protein</fullName>
    </recommendedName>
</protein>